<evidence type="ECO:0000313" key="7">
    <source>
        <dbReference type="Proteomes" id="UP000253345"/>
    </source>
</evidence>
<dbReference type="Pfam" id="PF07690">
    <property type="entry name" value="MFS_1"/>
    <property type="match status" value="1"/>
</dbReference>
<dbReference type="Gene3D" id="1.20.1250.20">
    <property type="entry name" value="MFS general substrate transporter like domains"/>
    <property type="match status" value="2"/>
</dbReference>
<dbReference type="PANTHER" id="PTHR11360">
    <property type="entry name" value="MONOCARBOXYLATE TRANSPORTER"/>
    <property type="match status" value="1"/>
</dbReference>
<evidence type="ECO:0000259" key="5">
    <source>
        <dbReference type="PROSITE" id="PS50850"/>
    </source>
</evidence>
<dbReference type="SUPFAM" id="SSF103473">
    <property type="entry name" value="MFS general substrate transporter"/>
    <property type="match status" value="1"/>
</dbReference>
<organism evidence="6 7">
    <name type="scientific">Paracoccus lutimaris</name>
    <dbReference type="NCBI Taxonomy" id="1490030"/>
    <lineage>
        <taxon>Bacteria</taxon>
        <taxon>Pseudomonadati</taxon>
        <taxon>Pseudomonadota</taxon>
        <taxon>Alphaproteobacteria</taxon>
        <taxon>Rhodobacterales</taxon>
        <taxon>Paracoccaceae</taxon>
        <taxon>Paracoccus</taxon>
    </lineage>
</organism>
<protein>
    <submittedName>
        <fullName evidence="6">Putative MFS family arabinose efflux permease</fullName>
    </submittedName>
</protein>
<sequence>MTQSHDPRIVAAPRNPWIVLICAAMLVTIAMGIRQSFGLFLRPIEQDIGLGREAFGLAVAVQNLILGLAQPFVGAMADKHGAGRVAAAGGALYALGLALASMISGAVGLNLTLGLLVGFAMTGVTFVVAIGAAIRAVPPQKRGLAAGIVTAGGSVGQFLLVPVAQGLIGAFGWRETFLIYAGLAGVMVLLAIGVAGRPAQPVTGHAGAQSFGEALREAAGHSGFWLLNAGFFVCGFHVAFIGTHLPAFLADKGLDPAIGARALALVGLFNILGSYVFGMSADRWRKKHVLSGIYLARGVVMALFLAFPITALSATLFACALGFLWLGTVPLTSGLVGQIFGVRYVSTLFGIVFLSHQLGSFFGAWGAGYAYSVTGSYDFAWQVSIVIAVLAALLHWPIKDAPLPRLQAAE</sequence>
<dbReference type="InterPro" id="IPR020846">
    <property type="entry name" value="MFS_dom"/>
</dbReference>
<dbReference type="AlphaFoldDB" id="A0A368Z2I8"/>
<keyword evidence="7" id="KW-1185">Reference proteome</keyword>
<feature type="transmembrane region" description="Helical" evidence="4">
    <location>
        <begin position="224"/>
        <end position="245"/>
    </location>
</feature>
<dbReference type="Proteomes" id="UP000253345">
    <property type="component" value="Unassembled WGS sequence"/>
</dbReference>
<feature type="domain" description="Major facilitator superfamily (MFS) profile" evidence="5">
    <location>
        <begin position="16"/>
        <end position="403"/>
    </location>
</feature>
<gene>
    <name evidence="6" type="ORF">DFP89_10456</name>
</gene>
<dbReference type="GO" id="GO:0022857">
    <property type="term" value="F:transmembrane transporter activity"/>
    <property type="evidence" value="ECO:0007669"/>
    <property type="project" value="InterPro"/>
</dbReference>
<feature type="transmembrane region" description="Helical" evidence="4">
    <location>
        <begin position="315"/>
        <end position="336"/>
    </location>
</feature>
<keyword evidence="2 4" id="KW-1133">Transmembrane helix</keyword>
<evidence type="ECO:0000313" key="6">
    <source>
        <dbReference type="EMBL" id="RCW86670.1"/>
    </source>
</evidence>
<dbReference type="InterPro" id="IPR036259">
    <property type="entry name" value="MFS_trans_sf"/>
</dbReference>
<feature type="transmembrane region" description="Helical" evidence="4">
    <location>
        <begin position="177"/>
        <end position="195"/>
    </location>
</feature>
<feature type="transmembrane region" description="Helical" evidence="4">
    <location>
        <begin position="257"/>
        <end position="277"/>
    </location>
</feature>
<dbReference type="EMBL" id="QPJL01000004">
    <property type="protein sequence ID" value="RCW86670.1"/>
    <property type="molecule type" value="Genomic_DNA"/>
</dbReference>
<dbReference type="InterPro" id="IPR050327">
    <property type="entry name" value="Proton-linked_MCT"/>
</dbReference>
<keyword evidence="1 4" id="KW-0812">Transmembrane</keyword>
<evidence type="ECO:0000256" key="4">
    <source>
        <dbReference type="SAM" id="Phobius"/>
    </source>
</evidence>
<dbReference type="PANTHER" id="PTHR11360:SF284">
    <property type="entry name" value="EG:103B4.3 PROTEIN-RELATED"/>
    <property type="match status" value="1"/>
</dbReference>
<feature type="transmembrane region" description="Helical" evidence="4">
    <location>
        <begin position="348"/>
        <end position="367"/>
    </location>
</feature>
<dbReference type="InterPro" id="IPR011701">
    <property type="entry name" value="MFS"/>
</dbReference>
<dbReference type="RefSeq" id="WP_220269815.1">
    <property type="nucleotide sequence ID" value="NZ_QPJL01000004.1"/>
</dbReference>
<evidence type="ECO:0000256" key="2">
    <source>
        <dbReference type="ARBA" id="ARBA00022989"/>
    </source>
</evidence>
<feature type="transmembrane region" description="Helical" evidence="4">
    <location>
        <begin position="289"/>
        <end position="309"/>
    </location>
</feature>
<evidence type="ECO:0000256" key="3">
    <source>
        <dbReference type="ARBA" id="ARBA00023136"/>
    </source>
</evidence>
<dbReference type="CDD" id="cd17355">
    <property type="entry name" value="MFS_YcxA_like"/>
    <property type="match status" value="1"/>
</dbReference>
<evidence type="ECO:0000256" key="1">
    <source>
        <dbReference type="ARBA" id="ARBA00022692"/>
    </source>
</evidence>
<proteinExistence type="predicted"/>
<keyword evidence="3 4" id="KW-0472">Membrane</keyword>
<feature type="transmembrane region" description="Helical" evidence="4">
    <location>
        <begin position="113"/>
        <end position="134"/>
    </location>
</feature>
<feature type="transmembrane region" description="Helical" evidence="4">
    <location>
        <begin position="17"/>
        <end position="34"/>
    </location>
</feature>
<name>A0A368Z2I8_9RHOB</name>
<feature type="transmembrane region" description="Helical" evidence="4">
    <location>
        <begin position="379"/>
        <end position="398"/>
    </location>
</feature>
<feature type="transmembrane region" description="Helical" evidence="4">
    <location>
        <begin position="54"/>
        <end position="73"/>
    </location>
</feature>
<comment type="caution">
    <text evidence="6">The sequence shown here is derived from an EMBL/GenBank/DDBJ whole genome shotgun (WGS) entry which is preliminary data.</text>
</comment>
<accession>A0A368Z2I8</accession>
<feature type="transmembrane region" description="Helical" evidence="4">
    <location>
        <begin position="146"/>
        <end position="171"/>
    </location>
</feature>
<dbReference type="PROSITE" id="PS50850">
    <property type="entry name" value="MFS"/>
    <property type="match status" value="1"/>
</dbReference>
<reference evidence="6 7" key="1">
    <citation type="submission" date="2018-07" db="EMBL/GenBank/DDBJ databases">
        <title>Genomic Encyclopedia of Type Strains, Phase III (KMG-III): the genomes of soil and plant-associated and newly described type strains.</title>
        <authorList>
            <person name="Whitman W."/>
        </authorList>
    </citation>
    <scope>NUCLEOTIDE SEQUENCE [LARGE SCALE GENOMIC DNA]</scope>
    <source>
        <strain evidence="6 7">CECT 8525</strain>
    </source>
</reference>
<feature type="transmembrane region" description="Helical" evidence="4">
    <location>
        <begin position="85"/>
        <end position="107"/>
    </location>
</feature>